<dbReference type="AlphaFoldDB" id="A0A6J4S5R2"/>
<evidence type="ECO:0000256" key="1">
    <source>
        <dbReference type="SAM" id="MobiDB-lite"/>
    </source>
</evidence>
<gene>
    <name evidence="2" type="ORF">AVDCRST_MAG17-480</name>
</gene>
<dbReference type="EMBL" id="CADCVV010000034">
    <property type="protein sequence ID" value="CAA9486021.1"/>
    <property type="molecule type" value="Genomic_DNA"/>
</dbReference>
<feature type="region of interest" description="Disordered" evidence="1">
    <location>
        <begin position="65"/>
        <end position="247"/>
    </location>
</feature>
<feature type="compositionally biased region" description="Low complexity" evidence="1">
    <location>
        <begin position="336"/>
        <end position="345"/>
    </location>
</feature>
<reference evidence="2" key="1">
    <citation type="submission" date="2020-02" db="EMBL/GenBank/DDBJ databases">
        <authorList>
            <person name="Meier V. D."/>
        </authorList>
    </citation>
    <scope>NUCLEOTIDE SEQUENCE</scope>
    <source>
        <strain evidence="2">AVDCRST_MAG17</strain>
    </source>
</reference>
<feature type="compositionally biased region" description="Basic and acidic residues" evidence="1">
    <location>
        <begin position="89"/>
        <end position="107"/>
    </location>
</feature>
<name>A0A6J4S5R2_9ACTN</name>
<feature type="compositionally biased region" description="Basic residues" evidence="1">
    <location>
        <begin position="420"/>
        <end position="430"/>
    </location>
</feature>
<feature type="region of interest" description="Disordered" evidence="1">
    <location>
        <begin position="332"/>
        <end position="437"/>
    </location>
</feature>
<feature type="non-terminal residue" evidence="2">
    <location>
        <position position="437"/>
    </location>
</feature>
<proteinExistence type="predicted"/>
<feature type="non-terminal residue" evidence="2">
    <location>
        <position position="1"/>
    </location>
</feature>
<accession>A0A6J4S5R2</accession>
<organism evidence="2">
    <name type="scientific">uncultured Solirubrobacterales bacterium</name>
    <dbReference type="NCBI Taxonomy" id="768556"/>
    <lineage>
        <taxon>Bacteria</taxon>
        <taxon>Bacillati</taxon>
        <taxon>Actinomycetota</taxon>
        <taxon>Thermoleophilia</taxon>
        <taxon>Solirubrobacterales</taxon>
        <taxon>environmental samples</taxon>
    </lineage>
</organism>
<protein>
    <submittedName>
        <fullName evidence="2">Uncharacterized protein</fullName>
    </submittedName>
</protein>
<feature type="compositionally biased region" description="Basic residues" evidence="1">
    <location>
        <begin position="121"/>
        <end position="135"/>
    </location>
</feature>
<feature type="compositionally biased region" description="Basic residues" evidence="1">
    <location>
        <begin position="352"/>
        <end position="362"/>
    </location>
</feature>
<feature type="compositionally biased region" description="Basic residues" evidence="1">
    <location>
        <begin position="151"/>
        <end position="165"/>
    </location>
</feature>
<evidence type="ECO:0000313" key="2">
    <source>
        <dbReference type="EMBL" id="CAA9486021.1"/>
    </source>
</evidence>
<feature type="region of interest" description="Disordered" evidence="1">
    <location>
        <begin position="1"/>
        <end position="33"/>
    </location>
</feature>
<sequence length="437" mass="47348">ELGRSPRRAERARRLDGPGNSAGHTTSAFAGRRLRRLDRRRARSRRCALLPGLASNAVGRLRARAGRWSRARARGPAVRSANRLRGQPCRHDPDGRLSRARAAERPAHPGSHRSGNGCARAPRRGRSRPVLRVPHRAPASQHPRDGLLRLRPARRPRRLRRHLRRDARGAGGPTAGCRGRARLHGAQPRGLGGHCQRRPGRPLPPRHATLAAAHGRRVRVGERARGPRRARALRSSGRGDRGNRRLWTPGREHRDAVALGRWRLARRGVGVVTPGPPSRPRGCRPGPAARRRIARLFAPRWARARGRAAPWGTGAADRARGDLVARGRPIRRHSRGGAALARSATGGTGGARGRRGPRRARNRGAAGPVRTRADQGDGIGASPPAGHGRCRPRLGRGGVRAISGKRRSAALSTEAGTGRRGARGRRRRAGARTAARL</sequence>
<feature type="compositionally biased region" description="Basic and acidic residues" evidence="1">
    <location>
        <begin position="1"/>
        <end position="16"/>
    </location>
</feature>